<evidence type="ECO:0000256" key="4">
    <source>
        <dbReference type="ARBA" id="ARBA00022514"/>
    </source>
</evidence>
<sequence length="91" mass="10156">MKLTVALFLFACLLAVNVEGQARNGVSRCVCRDAGVMHVQRTRVEKIEVLPPSASCDKQEIIVHLKNGAGKRCLNPKSNFVKNFLEKFIKK</sequence>
<evidence type="ECO:0000313" key="11">
    <source>
        <dbReference type="RefSeq" id="XP_030641419.1"/>
    </source>
</evidence>
<dbReference type="FunCoup" id="A0A6J2WAL7">
    <property type="interactions" value="622"/>
</dbReference>
<dbReference type="OrthoDB" id="8872899at2759"/>
<dbReference type="Pfam" id="PF00048">
    <property type="entry name" value="IL8"/>
    <property type="match status" value="1"/>
</dbReference>
<evidence type="ECO:0000259" key="9">
    <source>
        <dbReference type="SMART" id="SM00199"/>
    </source>
</evidence>
<dbReference type="PRINTS" id="PR00436">
    <property type="entry name" value="INTERLEUKIN8"/>
</dbReference>
<dbReference type="PANTHER" id="PTHR12015">
    <property type="entry name" value="SMALL INDUCIBLE CYTOKINE A"/>
    <property type="match status" value="1"/>
</dbReference>
<evidence type="ECO:0000256" key="3">
    <source>
        <dbReference type="ARBA" id="ARBA00022500"/>
    </source>
</evidence>
<dbReference type="CDD" id="cd00273">
    <property type="entry name" value="Chemokine_CXC"/>
    <property type="match status" value="1"/>
</dbReference>
<accession>A0A6J2WAL7</accession>
<keyword evidence="7" id="KW-1015">Disulfide bond</keyword>
<name>A0A6J2WAL7_CHACN</name>
<dbReference type="InterPro" id="IPR001089">
    <property type="entry name" value="Chemokine_CXC"/>
</dbReference>
<protein>
    <submittedName>
        <fullName evidence="11">C-X-C motif chemokine 11-6-like</fullName>
    </submittedName>
</protein>
<dbReference type="RefSeq" id="XP_030641419.1">
    <property type="nucleotide sequence ID" value="XM_030785559.1"/>
</dbReference>
<dbReference type="GeneID" id="115821761"/>
<organism evidence="10 11">
    <name type="scientific">Chanos chanos</name>
    <name type="common">Milkfish</name>
    <name type="synonym">Mugil chanos</name>
    <dbReference type="NCBI Taxonomy" id="29144"/>
    <lineage>
        <taxon>Eukaryota</taxon>
        <taxon>Metazoa</taxon>
        <taxon>Chordata</taxon>
        <taxon>Craniata</taxon>
        <taxon>Vertebrata</taxon>
        <taxon>Euteleostomi</taxon>
        <taxon>Actinopterygii</taxon>
        <taxon>Neopterygii</taxon>
        <taxon>Teleostei</taxon>
        <taxon>Ostariophysi</taxon>
        <taxon>Gonorynchiformes</taxon>
        <taxon>Chanidae</taxon>
        <taxon>Chanos</taxon>
    </lineage>
</organism>
<gene>
    <name evidence="11" type="primary">LOC115821761</name>
</gene>
<dbReference type="Gene3D" id="2.40.50.40">
    <property type="match status" value="1"/>
</dbReference>
<dbReference type="InParanoid" id="A0A6J2WAL7"/>
<feature type="chain" id="PRO_5027089221" evidence="8">
    <location>
        <begin position="21"/>
        <end position="91"/>
    </location>
</feature>
<reference evidence="11" key="1">
    <citation type="submission" date="2025-08" db="UniProtKB">
        <authorList>
            <consortium name="RefSeq"/>
        </authorList>
    </citation>
    <scope>IDENTIFICATION</scope>
</reference>
<evidence type="ECO:0000313" key="10">
    <source>
        <dbReference type="Proteomes" id="UP000504632"/>
    </source>
</evidence>
<keyword evidence="6 8" id="KW-0732">Signal</keyword>
<keyword evidence="4" id="KW-0202">Cytokine</keyword>
<evidence type="ECO:0000256" key="1">
    <source>
        <dbReference type="ARBA" id="ARBA00004613"/>
    </source>
</evidence>
<dbReference type="InterPro" id="IPR001811">
    <property type="entry name" value="Chemokine_IL8-like_dom"/>
</dbReference>
<keyword evidence="5" id="KW-0964">Secreted</keyword>
<dbReference type="SMART" id="SM00199">
    <property type="entry name" value="SCY"/>
    <property type="match status" value="1"/>
</dbReference>
<dbReference type="InterPro" id="IPR039809">
    <property type="entry name" value="Chemokine_b/g/d"/>
</dbReference>
<evidence type="ECO:0000256" key="5">
    <source>
        <dbReference type="ARBA" id="ARBA00022525"/>
    </source>
</evidence>
<comment type="similarity">
    <text evidence="2">Belongs to the intercrine alpha (chemokine CxC) family.</text>
</comment>
<dbReference type="PRINTS" id="PR00437">
    <property type="entry name" value="SMALLCYTKCXC"/>
</dbReference>
<dbReference type="InterPro" id="IPR033899">
    <property type="entry name" value="CXC_Chemokine_domain"/>
</dbReference>
<dbReference type="GO" id="GO:0008009">
    <property type="term" value="F:chemokine activity"/>
    <property type="evidence" value="ECO:0007669"/>
    <property type="project" value="InterPro"/>
</dbReference>
<evidence type="ECO:0000256" key="2">
    <source>
        <dbReference type="ARBA" id="ARBA00010665"/>
    </source>
</evidence>
<dbReference type="AlphaFoldDB" id="A0A6J2WAL7"/>
<feature type="domain" description="Chemokine interleukin-8-like" evidence="9">
    <location>
        <begin position="26"/>
        <end position="88"/>
    </location>
</feature>
<keyword evidence="10" id="KW-1185">Reference proteome</keyword>
<dbReference type="Proteomes" id="UP000504632">
    <property type="component" value="Chromosome 1"/>
</dbReference>
<keyword evidence="3" id="KW-0145">Chemotaxis</keyword>
<dbReference type="PANTHER" id="PTHR12015:SF191">
    <property type="entry name" value="C-X-C MOTIF CHEMOKINE 11"/>
    <property type="match status" value="1"/>
</dbReference>
<comment type="subcellular location">
    <subcellularLocation>
        <location evidence="1">Secreted</location>
    </subcellularLocation>
</comment>
<dbReference type="SUPFAM" id="SSF54117">
    <property type="entry name" value="Interleukin 8-like chemokines"/>
    <property type="match status" value="1"/>
</dbReference>
<evidence type="ECO:0000256" key="6">
    <source>
        <dbReference type="ARBA" id="ARBA00022729"/>
    </source>
</evidence>
<dbReference type="GO" id="GO:0006955">
    <property type="term" value="P:immune response"/>
    <property type="evidence" value="ECO:0007669"/>
    <property type="project" value="InterPro"/>
</dbReference>
<evidence type="ECO:0000256" key="8">
    <source>
        <dbReference type="SAM" id="SignalP"/>
    </source>
</evidence>
<dbReference type="InterPro" id="IPR036048">
    <property type="entry name" value="Interleukin_8-like_sf"/>
</dbReference>
<feature type="signal peptide" evidence="8">
    <location>
        <begin position="1"/>
        <end position="20"/>
    </location>
</feature>
<proteinExistence type="inferred from homology"/>
<evidence type="ECO:0000256" key="7">
    <source>
        <dbReference type="ARBA" id="ARBA00023157"/>
    </source>
</evidence>
<dbReference type="GO" id="GO:0005615">
    <property type="term" value="C:extracellular space"/>
    <property type="evidence" value="ECO:0007669"/>
    <property type="project" value="UniProtKB-KW"/>
</dbReference>
<dbReference type="GO" id="GO:0006952">
    <property type="term" value="P:defense response"/>
    <property type="evidence" value="ECO:0007669"/>
    <property type="project" value="InterPro"/>
</dbReference>